<sequence length="1103" mass="115319">MQQSGPIVGSWMVVQAVKEGSSGPNNDDNGESLAVDSAPGTTPVHQDVQPDYPRPASSQPPAVNEVASTSYQPADDTAALLHKFSVHPTSSPRIRGLIDVLMMVLTLIPTAVLRLVRACMGLVGVTEHRWRGISLHVPLTLEDHKHLELLAANLVAGRLGRRPEAPERGPVPPSQQLTLDVHAILAAASSTAAAFGLPYEGMPEAALHSKLSTYIRGVASSETVCTQDCFKAMRKLGRKTMESLCAAAQRSPAPAPSSSSKSGGHKGLRSSPSASSMMVKPKPKAVAKAFMSACLMQLSRAHAETLIQLVAALPDGSDLVEAVSLISLAPGAEYLRLLGEERFAEQLEAMSEFGRLRPSDAKKEPEMQGMAINARVHEVGVVRHVRAPAPAPSLRPAGAVAEAQADSVASSMKTIGAASVRGVTRGISNDATADLPVLMSDGSASERAGANGMGGYTGSGPNGLRAGKPAARGWMAEFDDDDGEAEEEEGLAFGKPAARAHAPGRVLGSVPARNEVMGLSMDDDEPREDEPLFKKLPLRQGFTGGIPAELNTSTTEAPAANGNSAHGRHTQSGSGEAAQLPRTSYTGAAASPLGPGAPSATGRTASQAPPQLLPQPSGYHTLPQPIPLSIELLGRGGAAAAAAADDDLRTPGIGAGASLSTSGADNVSVAAGAADGFTPSQSQSKLATAGNAAGEANGHLHHHHHQHSSTAALASANSVFSSNSALSTTISLYPTERLDVFQPVYGCPRSGAFAVHGREPRGVGLSRLVTAYATCHSLPAPEQSSLLAGLGYSHPEQLRQEVELRKALCVAQALPVVVASLKLQCRQPACLQAAARSGCFMHVQQSLLSDLHRHERAYLEDTKGALDVLADRLMVRFVAGSERVLPLHISGPNIVVSLPADCVRAEALAAAGLTREEFCGPDKQYGLNALVFNMGINTLQSLGFLNPASGGAEPLQQSLNRFSLERLNEYAVRAGHSHGPALAALNAHFGPRGHRPPKDTEMFALVRRACTEVGAGRAVNCKSGKDRTALELCRAFADEVVGAGLLPNGAEPWLQAQFMRGLSYMTTSQNHGQPPAYAFNEMEIATLPAGWRPDWRLCGKVAS</sequence>
<dbReference type="OrthoDB" id="159395at2759"/>
<dbReference type="PANTHER" id="PTHR12187:SF11">
    <property type="entry name" value="PHOSPHATIDYLINOSITOL-3,4-BISPHOSPHATE 4-PHOSPHATASE"/>
    <property type="match status" value="1"/>
</dbReference>
<keyword evidence="2" id="KW-0443">Lipid metabolism</keyword>
<feature type="compositionally biased region" description="Low complexity" evidence="3">
    <location>
        <begin position="686"/>
        <end position="697"/>
    </location>
</feature>
<dbReference type="KEGG" id="cre:CHLRE_17g742000v5"/>
<feature type="compositionally biased region" description="Polar residues" evidence="3">
    <location>
        <begin position="550"/>
        <end position="574"/>
    </location>
</feature>
<keyword evidence="5" id="KW-1185">Reference proteome</keyword>
<keyword evidence="1" id="KW-0378">Hydrolase</keyword>
<accession>A0A2K3CRU7</accession>
<feature type="compositionally biased region" description="Low complexity" evidence="3">
    <location>
        <begin position="247"/>
        <end position="260"/>
    </location>
</feature>
<feature type="region of interest" description="Disordered" evidence="3">
    <location>
        <begin position="15"/>
        <end position="70"/>
    </location>
</feature>
<protein>
    <submittedName>
        <fullName evidence="4">Uncharacterized protein</fullName>
    </submittedName>
</protein>
<dbReference type="ExpressionAtlas" id="A0A2K3CRU7">
    <property type="expression patterns" value="baseline"/>
</dbReference>
<gene>
    <name evidence="4" type="ORF">CHLRE_17g742000v5</name>
</gene>
<evidence type="ECO:0000313" key="4">
    <source>
        <dbReference type="EMBL" id="PNW70995.1"/>
    </source>
</evidence>
<evidence type="ECO:0000313" key="5">
    <source>
        <dbReference type="Proteomes" id="UP000006906"/>
    </source>
</evidence>
<evidence type="ECO:0000256" key="3">
    <source>
        <dbReference type="SAM" id="MobiDB-lite"/>
    </source>
</evidence>
<feature type="region of interest" description="Disordered" evidence="3">
    <location>
        <begin position="539"/>
        <end position="623"/>
    </location>
</feature>
<feature type="compositionally biased region" description="Polar residues" evidence="3">
    <location>
        <begin position="56"/>
        <end position="70"/>
    </location>
</feature>
<dbReference type="PANTHER" id="PTHR12187">
    <property type="entry name" value="AGAP000124-PA"/>
    <property type="match status" value="1"/>
</dbReference>
<dbReference type="RefSeq" id="XP_042915124.1">
    <property type="nucleotide sequence ID" value="XM_043072665.1"/>
</dbReference>
<dbReference type="GeneID" id="5726627"/>
<dbReference type="InterPro" id="IPR039034">
    <property type="entry name" value="INPP4"/>
</dbReference>
<feature type="region of interest" description="Disordered" evidence="3">
    <location>
        <begin position="247"/>
        <end position="279"/>
    </location>
</feature>
<feature type="compositionally biased region" description="Low complexity" evidence="3">
    <location>
        <begin position="586"/>
        <end position="617"/>
    </location>
</feature>
<dbReference type="Proteomes" id="UP000006906">
    <property type="component" value="Chromosome 17"/>
</dbReference>
<organism evidence="4 5">
    <name type="scientific">Chlamydomonas reinhardtii</name>
    <name type="common">Chlamydomonas smithii</name>
    <dbReference type="NCBI Taxonomy" id="3055"/>
    <lineage>
        <taxon>Eukaryota</taxon>
        <taxon>Viridiplantae</taxon>
        <taxon>Chlorophyta</taxon>
        <taxon>core chlorophytes</taxon>
        <taxon>Chlorophyceae</taxon>
        <taxon>CS clade</taxon>
        <taxon>Chlamydomonadales</taxon>
        <taxon>Chlamydomonadaceae</taxon>
        <taxon>Chlamydomonas</taxon>
    </lineage>
</organism>
<evidence type="ECO:0000256" key="2">
    <source>
        <dbReference type="ARBA" id="ARBA00023098"/>
    </source>
</evidence>
<evidence type="ECO:0000256" key="1">
    <source>
        <dbReference type="ARBA" id="ARBA00022801"/>
    </source>
</evidence>
<dbReference type="Gramene" id="PNW70995">
    <property type="protein sequence ID" value="PNW70995"/>
    <property type="gene ID" value="CHLRE_17g742000v5"/>
</dbReference>
<dbReference type="EMBL" id="CM008978">
    <property type="protein sequence ID" value="PNW70995.1"/>
    <property type="molecule type" value="Genomic_DNA"/>
</dbReference>
<proteinExistence type="predicted"/>
<dbReference type="AlphaFoldDB" id="A0A2K3CRU7"/>
<dbReference type="InParanoid" id="A0A2K3CRU7"/>
<name>A0A2K3CRU7_CHLRE</name>
<dbReference type="GO" id="GO:0016316">
    <property type="term" value="F:phosphatidylinositol-3,4-bisphosphate 4-phosphatase activity"/>
    <property type="evidence" value="ECO:0000318"/>
    <property type="project" value="GO_Central"/>
</dbReference>
<dbReference type="GO" id="GO:0005737">
    <property type="term" value="C:cytoplasm"/>
    <property type="evidence" value="ECO:0000318"/>
    <property type="project" value="GO_Central"/>
</dbReference>
<reference evidence="4 5" key="1">
    <citation type="journal article" date="2007" name="Science">
        <title>The Chlamydomonas genome reveals the evolution of key animal and plant functions.</title>
        <authorList>
            <person name="Merchant S.S."/>
            <person name="Prochnik S.E."/>
            <person name="Vallon O."/>
            <person name="Harris E.H."/>
            <person name="Karpowicz S.J."/>
            <person name="Witman G.B."/>
            <person name="Terry A."/>
            <person name="Salamov A."/>
            <person name="Fritz-Laylin L.K."/>
            <person name="Marechal-Drouard L."/>
            <person name="Marshall W.F."/>
            <person name="Qu L.H."/>
            <person name="Nelson D.R."/>
            <person name="Sanderfoot A.A."/>
            <person name="Spalding M.H."/>
            <person name="Kapitonov V.V."/>
            <person name="Ren Q."/>
            <person name="Ferris P."/>
            <person name="Lindquist E."/>
            <person name="Shapiro H."/>
            <person name="Lucas S.M."/>
            <person name="Grimwood J."/>
            <person name="Schmutz J."/>
            <person name="Cardol P."/>
            <person name="Cerutti H."/>
            <person name="Chanfreau G."/>
            <person name="Chen C.L."/>
            <person name="Cognat V."/>
            <person name="Croft M.T."/>
            <person name="Dent R."/>
            <person name="Dutcher S."/>
            <person name="Fernandez E."/>
            <person name="Fukuzawa H."/>
            <person name="Gonzalez-Ballester D."/>
            <person name="Gonzalez-Halphen D."/>
            <person name="Hallmann A."/>
            <person name="Hanikenne M."/>
            <person name="Hippler M."/>
            <person name="Inwood W."/>
            <person name="Jabbari K."/>
            <person name="Kalanon M."/>
            <person name="Kuras R."/>
            <person name="Lefebvre P.A."/>
            <person name="Lemaire S.D."/>
            <person name="Lobanov A.V."/>
            <person name="Lohr M."/>
            <person name="Manuell A."/>
            <person name="Meier I."/>
            <person name="Mets L."/>
            <person name="Mittag M."/>
            <person name="Mittelmeier T."/>
            <person name="Moroney J.V."/>
            <person name="Moseley J."/>
            <person name="Napoli C."/>
            <person name="Nedelcu A.M."/>
            <person name="Niyogi K."/>
            <person name="Novoselov S.V."/>
            <person name="Paulsen I.T."/>
            <person name="Pazour G."/>
            <person name="Purton S."/>
            <person name="Ral J.P."/>
            <person name="Riano-Pachon D.M."/>
            <person name="Riekhof W."/>
            <person name="Rymarquis L."/>
            <person name="Schroda M."/>
            <person name="Stern D."/>
            <person name="Umen J."/>
            <person name="Willows R."/>
            <person name="Wilson N."/>
            <person name="Zimmer S.L."/>
            <person name="Allmer J."/>
            <person name="Balk J."/>
            <person name="Bisova K."/>
            <person name="Chen C.J."/>
            <person name="Elias M."/>
            <person name="Gendler K."/>
            <person name="Hauser C."/>
            <person name="Lamb M.R."/>
            <person name="Ledford H."/>
            <person name="Long J.C."/>
            <person name="Minagawa J."/>
            <person name="Page M.D."/>
            <person name="Pan J."/>
            <person name="Pootakham W."/>
            <person name="Roje S."/>
            <person name="Rose A."/>
            <person name="Stahlberg E."/>
            <person name="Terauchi A.M."/>
            <person name="Yang P."/>
            <person name="Ball S."/>
            <person name="Bowler C."/>
            <person name="Dieckmann C.L."/>
            <person name="Gladyshev V.N."/>
            <person name="Green P."/>
            <person name="Jorgensen R."/>
            <person name="Mayfield S."/>
            <person name="Mueller-Roeber B."/>
            <person name="Rajamani S."/>
            <person name="Sayre R.T."/>
            <person name="Brokstein P."/>
            <person name="Dubchak I."/>
            <person name="Goodstein D."/>
            <person name="Hornick L."/>
            <person name="Huang Y.W."/>
            <person name="Jhaveri J."/>
            <person name="Luo Y."/>
            <person name="Martinez D."/>
            <person name="Ngau W.C."/>
            <person name="Otillar B."/>
            <person name="Poliakov A."/>
            <person name="Porter A."/>
            <person name="Szajkowski L."/>
            <person name="Werner G."/>
            <person name="Zhou K."/>
            <person name="Grigoriev I.V."/>
            <person name="Rokhsar D.S."/>
            <person name="Grossman A.R."/>
        </authorList>
    </citation>
    <scope>NUCLEOTIDE SEQUENCE [LARGE SCALE GENOMIC DNA]</scope>
    <source>
        <strain evidence="5">CC-503</strain>
    </source>
</reference>
<dbReference type="PaxDb" id="3055-EDO97822"/>
<feature type="region of interest" description="Disordered" evidence="3">
    <location>
        <begin position="675"/>
        <end position="712"/>
    </location>
</feature>